<gene>
    <name evidence="11" type="ORF">AB5J52_24510</name>
</gene>
<dbReference type="PANTHER" id="PTHR30040">
    <property type="entry name" value="THIAMINE BIOSYNTHESIS LIPOPROTEIN APBE"/>
    <property type="match status" value="1"/>
</dbReference>
<evidence type="ECO:0000256" key="8">
    <source>
        <dbReference type="ARBA" id="ARBA00022842"/>
    </source>
</evidence>
<dbReference type="Pfam" id="PF02424">
    <property type="entry name" value="ApbE"/>
    <property type="match status" value="1"/>
</dbReference>
<evidence type="ECO:0000256" key="5">
    <source>
        <dbReference type="ARBA" id="ARBA00022679"/>
    </source>
</evidence>
<accession>A0AB39QSE1</accession>
<keyword evidence="6" id="KW-0479">Metal-binding</keyword>
<dbReference type="EMBL" id="CP163441">
    <property type="protein sequence ID" value="XDQ45161.1"/>
    <property type="molecule type" value="Genomic_DNA"/>
</dbReference>
<comment type="cofactor">
    <cofactor evidence="1">
        <name>Mg(2+)</name>
        <dbReference type="ChEBI" id="CHEBI:18420"/>
    </cofactor>
</comment>
<dbReference type="AlphaFoldDB" id="A0AB39QSE1"/>
<dbReference type="SUPFAM" id="SSF143631">
    <property type="entry name" value="ApbE-like"/>
    <property type="match status" value="1"/>
</dbReference>
<keyword evidence="5 11" id="KW-0808">Transferase</keyword>
<protein>
    <recommendedName>
        <fullName evidence="3">FAD:protein FMN transferase</fullName>
        <ecNumber evidence="2">2.7.1.180</ecNumber>
    </recommendedName>
    <alternativeName>
        <fullName evidence="9">Flavin transferase</fullName>
    </alternativeName>
</protein>
<keyword evidence="8" id="KW-0460">Magnesium</keyword>
<evidence type="ECO:0000256" key="2">
    <source>
        <dbReference type="ARBA" id="ARBA00011955"/>
    </source>
</evidence>
<keyword evidence="4" id="KW-0285">Flavoprotein</keyword>
<dbReference type="RefSeq" id="WP_369223886.1">
    <property type="nucleotide sequence ID" value="NZ_CP163441.1"/>
</dbReference>
<dbReference type="GO" id="GO:0046872">
    <property type="term" value="F:metal ion binding"/>
    <property type="evidence" value="ECO:0007669"/>
    <property type="project" value="UniProtKB-KW"/>
</dbReference>
<dbReference type="Gene3D" id="3.10.520.10">
    <property type="entry name" value="ApbE-like domains"/>
    <property type="match status" value="1"/>
</dbReference>
<dbReference type="InterPro" id="IPR003374">
    <property type="entry name" value="ApbE-like_sf"/>
</dbReference>
<evidence type="ECO:0000256" key="3">
    <source>
        <dbReference type="ARBA" id="ARBA00016337"/>
    </source>
</evidence>
<comment type="catalytic activity">
    <reaction evidence="10">
        <text>L-threonyl-[protein] + FAD = FMN-L-threonyl-[protein] + AMP + H(+)</text>
        <dbReference type="Rhea" id="RHEA:36847"/>
        <dbReference type="Rhea" id="RHEA-COMP:11060"/>
        <dbReference type="Rhea" id="RHEA-COMP:11061"/>
        <dbReference type="ChEBI" id="CHEBI:15378"/>
        <dbReference type="ChEBI" id="CHEBI:30013"/>
        <dbReference type="ChEBI" id="CHEBI:57692"/>
        <dbReference type="ChEBI" id="CHEBI:74257"/>
        <dbReference type="ChEBI" id="CHEBI:456215"/>
        <dbReference type="EC" id="2.7.1.180"/>
    </reaction>
</comment>
<proteinExistence type="predicted"/>
<evidence type="ECO:0000256" key="9">
    <source>
        <dbReference type="ARBA" id="ARBA00031306"/>
    </source>
</evidence>
<name>A0AB39QSE1_9ACTN</name>
<evidence type="ECO:0000256" key="4">
    <source>
        <dbReference type="ARBA" id="ARBA00022630"/>
    </source>
</evidence>
<reference evidence="11" key="1">
    <citation type="submission" date="2024-07" db="EMBL/GenBank/DDBJ databases">
        <authorList>
            <person name="Yu S.T."/>
        </authorList>
    </citation>
    <scope>NUCLEOTIDE SEQUENCE</scope>
    <source>
        <strain evidence="11">R39</strain>
    </source>
</reference>
<dbReference type="EC" id="2.7.1.180" evidence="2"/>
<evidence type="ECO:0000256" key="10">
    <source>
        <dbReference type="ARBA" id="ARBA00048540"/>
    </source>
</evidence>
<organism evidence="11">
    <name type="scientific">Streptomyces sp. R39</name>
    <dbReference type="NCBI Taxonomy" id="3238631"/>
    <lineage>
        <taxon>Bacteria</taxon>
        <taxon>Bacillati</taxon>
        <taxon>Actinomycetota</taxon>
        <taxon>Actinomycetes</taxon>
        <taxon>Kitasatosporales</taxon>
        <taxon>Streptomycetaceae</taxon>
        <taxon>Streptomyces</taxon>
    </lineage>
</organism>
<evidence type="ECO:0000256" key="6">
    <source>
        <dbReference type="ARBA" id="ARBA00022723"/>
    </source>
</evidence>
<evidence type="ECO:0000256" key="7">
    <source>
        <dbReference type="ARBA" id="ARBA00022827"/>
    </source>
</evidence>
<dbReference type="GO" id="GO:0016740">
    <property type="term" value="F:transferase activity"/>
    <property type="evidence" value="ECO:0007669"/>
    <property type="project" value="UniProtKB-KW"/>
</dbReference>
<sequence>MTPATAHPASVSFRALGTTASLLVTDPAAMSAARRVLDAELAAVDAACSRFRPDSELSRANAAAGAAVHVSALFAEALDVALYAAETTDGVVDPTVGTAVRALGYDVTFAALRPQDLSPLRVAGPSAGWRAVEWDRAARRLRIPRGVALDLGATAKALAADRAADRAAEVTGHGVLVNLGGDLSAAGDPPPGGWRIAVADDHAATDTAGGPTVSITGGGLATSGTTVRTWRRGDRRVHHIVDPVTGDVPAPVWRTVSVAAVSCVAANIASTEAVVLGDRALGRLRRAGLPARLVRVDGTVERVCGWPADQTVEHTEGGAR</sequence>
<keyword evidence="7" id="KW-0274">FAD</keyword>
<dbReference type="PANTHER" id="PTHR30040:SF2">
    <property type="entry name" value="FAD:PROTEIN FMN TRANSFERASE"/>
    <property type="match status" value="1"/>
</dbReference>
<evidence type="ECO:0000313" key="11">
    <source>
        <dbReference type="EMBL" id="XDQ45161.1"/>
    </source>
</evidence>
<evidence type="ECO:0000256" key="1">
    <source>
        <dbReference type="ARBA" id="ARBA00001946"/>
    </source>
</evidence>
<dbReference type="InterPro" id="IPR024932">
    <property type="entry name" value="ApbE"/>
</dbReference>